<dbReference type="CDD" id="cd02440">
    <property type="entry name" value="AdoMet_MTases"/>
    <property type="match status" value="1"/>
</dbReference>
<gene>
    <name evidence="3" type="ORF">NK125_02595</name>
</gene>
<organism evidence="3 4">
    <name type="scientific">Aequitasia blattaphilus</name>
    <dbReference type="NCBI Taxonomy" id="2949332"/>
    <lineage>
        <taxon>Bacteria</taxon>
        <taxon>Bacillati</taxon>
        <taxon>Bacillota</taxon>
        <taxon>Clostridia</taxon>
        <taxon>Lachnospirales</taxon>
        <taxon>Lachnospiraceae</taxon>
        <taxon>Aequitasia</taxon>
    </lineage>
</organism>
<evidence type="ECO:0000256" key="1">
    <source>
        <dbReference type="ARBA" id="ARBA00022679"/>
    </source>
</evidence>
<dbReference type="GO" id="GO:0008168">
    <property type="term" value="F:methyltransferase activity"/>
    <property type="evidence" value="ECO:0007669"/>
    <property type="project" value="UniProtKB-KW"/>
</dbReference>
<evidence type="ECO:0000313" key="3">
    <source>
        <dbReference type="EMBL" id="MCP1101301.1"/>
    </source>
</evidence>
<evidence type="ECO:0000259" key="2">
    <source>
        <dbReference type="Pfam" id="PF13649"/>
    </source>
</evidence>
<proteinExistence type="predicted"/>
<protein>
    <submittedName>
        <fullName evidence="3">Class I SAM-dependent methyltransferase</fullName>
    </submittedName>
</protein>
<accession>A0ABT1E8U6</accession>
<dbReference type="RefSeq" id="WP_262065080.1">
    <property type="nucleotide sequence ID" value="NZ_JAMXOD010000002.1"/>
</dbReference>
<evidence type="ECO:0000313" key="4">
    <source>
        <dbReference type="Proteomes" id="UP001523566"/>
    </source>
</evidence>
<dbReference type="Gene3D" id="3.40.50.150">
    <property type="entry name" value="Vaccinia Virus protein VP39"/>
    <property type="match status" value="1"/>
</dbReference>
<dbReference type="Pfam" id="PF13649">
    <property type="entry name" value="Methyltransf_25"/>
    <property type="match status" value="1"/>
</dbReference>
<dbReference type="PANTHER" id="PTHR43861">
    <property type="entry name" value="TRANS-ACONITATE 2-METHYLTRANSFERASE-RELATED"/>
    <property type="match status" value="1"/>
</dbReference>
<dbReference type="EMBL" id="JAMZFW010000002">
    <property type="protein sequence ID" value="MCP1101301.1"/>
    <property type="molecule type" value="Genomic_DNA"/>
</dbReference>
<name>A0ABT1E8U6_9FIRM</name>
<keyword evidence="4" id="KW-1185">Reference proteome</keyword>
<dbReference type="InterPro" id="IPR041698">
    <property type="entry name" value="Methyltransf_25"/>
</dbReference>
<dbReference type="GO" id="GO:0032259">
    <property type="term" value="P:methylation"/>
    <property type="evidence" value="ECO:0007669"/>
    <property type="project" value="UniProtKB-KW"/>
</dbReference>
<keyword evidence="1" id="KW-0808">Transferase</keyword>
<sequence length="257" mass="30232">MLYKSYDYLAEVYDELMDNVPYDIWSDFIIHILKENQIENGLIADLGCGTGAMTEILAEHGYDMIGIDNASSMLEIATDKKFEKDLDILYLLQDIREVELYGSVQAIISICDTLNYILEKEELKRVFQLVEKYLDPGGLFFFDFNTVYKYETVIGDRVIAENREDISFIWENTYDKEEGINCYELTLFVKEEEMLYNKYEEIHYQRGYTLDEIKELIEDAGLEFTEAFEDYQRNPVKKKSERICVIARKAAKKEEIK</sequence>
<dbReference type="InterPro" id="IPR029063">
    <property type="entry name" value="SAM-dependent_MTases_sf"/>
</dbReference>
<comment type="caution">
    <text evidence="3">The sequence shown here is derived from an EMBL/GenBank/DDBJ whole genome shotgun (WGS) entry which is preliminary data.</text>
</comment>
<dbReference type="Gene3D" id="2.20.25.110">
    <property type="entry name" value="S-adenosyl-L-methionine-dependent methyltransferases"/>
    <property type="match status" value="1"/>
</dbReference>
<feature type="domain" description="Methyltransferase" evidence="2">
    <location>
        <begin position="43"/>
        <end position="138"/>
    </location>
</feature>
<keyword evidence="3" id="KW-0489">Methyltransferase</keyword>
<dbReference type="SUPFAM" id="SSF53335">
    <property type="entry name" value="S-adenosyl-L-methionine-dependent methyltransferases"/>
    <property type="match status" value="1"/>
</dbReference>
<dbReference type="Proteomes" id="UP001523566">
    <property type="component" value="Unassembled WGS sequence"/>
</dbReference>
<reference evidence="3 4" key="1">
    <citation type="journal article" date="2022" name="Genome Biol. Evol.">
        <title>Host diet, physiology and behaviors set the stage for Lachnospiraceae cladogenesis.</title>
        <authorList>
            <person name="Vera-Ponce De Leon A."/>
            <person name="Schneider M."/>
            <person name="Jahnes B.C."/>
            <person name="Sadowski V."/>
            <person name="Camuy-Velez L.A."/>
            <person name="Duan J."/>
            <person name="Sabree Z.L."/>
        </authorList>
    </citation>
    <scope>NUCLEOTIDE SEQUENCE [LARGE SCALE GENOMIC DNA]</scope>
    <source>
        <strain evidence="3 4">PAL113</strain>
    </source>
</reference>